<keyword evidence="11" id="KW-0443">Lipid metabolism</keyword>
<dbReference type="InterPro" id="IPR036250">
    <property type="entry name" value="AcylCo_DH-like_C"/>
</dbReference>
<dbReference type="Pfam" id="PF00441">
    <property type="entry name" value="Acyl-CoA_dh_1"/>
    <property type="match status" value="1"/>
</dbReference>
<keyword evidence="9" id="KW-0276">Fatty acid metabolism</keyword>
<evidence type="ECO:0000256" key="6">
    <source>
        <dbReference type="ARBA" id="ARBA00020144"/>
    </source>
</evidence>
<dbReference type="InterPro" id="IPR037069">
    <property type="entry name" value="AcylCoA_DH/ox_N_sf"/>
</dbReference>
<dbReference type="Gene3D" id="2.40.110.10">
    <property type="entry name" value="Butyryl-CoA Dehydrogenase, subunit A, domain 2"/>
    <property type="match status" value="1"/>
</dbReference>
<feature type="domain" description="Acyl-CoA dehydrogenase C-terminal bacterial-type" evidence="18">
    <location>
        <begin position="519"/>
        <end position="798"/>
    </location>
</feature>
<dbReference type="InterPro" id="IPR009075">
    <property type="entry name" value="AcylCo_DH/oxidase_C"/>
</dbReference>
<dbReference type="Gene3D" id="1.20.140.10">
    <property type="entry name" value="Butyryl-CoA Dehydrogenase, subunit A, domain 3"/>
    <property type="match status" value="1"/>
</dbReference>
<keyword evidence="14" id="KW-0812">Transmembrane</keyword>
<dbReference type="Gene3D" id="1.10.540.10">
    <property type="entry name" value="Acyl-CoA dehydrogenase/oxidase, N-terminal domain"/>
    <property type="match status" value="1"/>
</dbReference>
<dbReference type="Proteomes" id="UP000245474">
    <property type="component" value="Unassembled WGS sequence"/>
</dbReference>
<dbReference type="SUPFAM" id="SSF56645">
    <property type="entry name" value="Acyl-CoA dehydrogenase NM domain-like"/>
    <property type="match status" value="1"/>
</dbReference>
<accession>A0A2U2N085</accession>
<evidence type="ECO:0000259" key="15">
    <source>
        <dbReference type="Pfam" id="PF00441"/>
    </source>
</evidence>
<dbReference type="OrthoDB" id="9802447at2"/>
<name>A0A2U2N085_9GAMM</name>
<comment type="catalytic activity">
    <reaction evidence="12">
        <text>a medium-chain 2,3-saturated fatty acyl-CoA + oxidized [electron-transfer flavoprotein] + H(+) = a medium-chain (2E)-enoyl-CoA + reduced [electron-transfer flavoprotein]</text>
        <dbReference type="Rhea" id="RHEA:14477"/>
        <dbReference type="Rhea" id="RHEA-COMP:10685"/>
        <dbReference type="Rhea" id="RHEA-COMP:10686"/>
        <dbReference type="ChEBI" id="CHEBI:15378"/>
        <dbReference type="ChEBI" id="CHEBI:57692"/>
        <dbReference type="ChEBI" id="CHEBI:58307"/>
        <dbReference type="ChEBI" id="CHEBI:83723"/>
        <dbReference type="ChEBI" id="CHEBI:83726"/>
        <dbReference type="EC" id="1.3.8.7"/>
    </reaction>
</comment>
<evidence type="ECO:0000256" key="4">
    <source>
        <dbReference type="ARBA" id="ARBA00012033"/>
    </source>
</evidence>
<evidence type="ECO:0000259" key="17">
    <source>
        <dbReference type="Pfam" id="PF02771"/>
    </source>
</evidence>
<feature type="domain" description="Acyl-CoA dehydrogenase/oxidase N-terminal" evidence="17">
    <location>
        <begin position="125"/>
        <end position="237"/>
    </location>
</feature>
<comment type="caution">
    <text evidence="19">The sequence shown here is derived from an EMBL/GenBank/DDBJ whole genome shotgun (WGS) entry which is preliminary data.</text>
</comment>
<dbReference type="UniPathway" id="UPA00659"/>
<dbReference type="InterPro" id="IPR006091">
    <property type="entry name" value="Acyl-CoA_Oxase/DH_mid-dom"/>
</dbReference>
<dbReference type="Pfam" id="PF02771">
    <property type="entry name" value="Acyl-CoA_dh_N"/>
    <property type="match status" value="1"/>
</dbReference>
<organism evidence="19 20">
    <name type="scientific">Sediminicurvatus halobius</name>
    <dbReference type="NCBI Taxonomy" id="2182432"/>
    <lineage>
        <taxon>Bacteria</taxon>
        <taxon>Pseudomonadati</taxon>
        <taxon>Pseudomonadota</taxon>
        <taxon>Gammaproteobacteria</taxon>
        <taxon>Chromatiales</taxon>
        <taxon>Ectothiorhodospiraceae</taxon>
        <taxon>Sediminicurvatus</taxon>
    </lineage>
</organism>
<evidence type="ECO:0000259" key="18">
    <source>
        <dbReference type="Pfam" id="PF09317"/>
    </source>
</evidence>
<evidence type="ECO:0000256" key="5">
    <source>
        <dbReference type="ARBA" id="ARBA00012040"/>
    </source>
</evidence>
<evidence type="ECO:0000256" key="12">
    <source>
        <dbReference type="ARBA" id="ARBA00047882"/>
    </source>
</evidence>
<gene>
    <name evidence="19" type="ORF">DEM34_12190</name>
</gene>
<dbReference type="NCBIfam" id="NF009586">
    <property type="entry name" value="PRK13026.1"/>
    <property type="match status" value="1"/>
</dbReference>
<dbReference type="InterPro" id="IPR013786">
    <property type="entry name" value="AcylCoA_DH/ox_N"/>
</dbReference>
<dbReference type="GO" id="GO:0050660">
    <property type="term" value="F:flavin adenine dinucleotide binding"/>
    <property type="evidence" value="ECO:0007669"/>
    <property type="project" value="InterPro"/>
</dbReference>
<keyword evidence="10" id="KW-0560">Oxidoreductase</keyword>
<feature type="domain" description="Acyl-CoA oxidase/dehydrogenase middle" evidence="16">
    <location>
        <begin position="242"/>
        <end position="348"/>
    </location>
</feature>
<dbReference type="InterPro" id="IPR009100">
    <property type="entry name" value="AcylCoA_DH/oxidase_NM_dom_sf"/>
</dbReference>
<evidence type="ECO:0000256" key="13">
    <source>
        <dbReference type="ARBA" id="ARBA00049247"/>
    </source>
</evidence>
<protein>
    <recommendedName>
        <fullName evidence="6">Acyl-coenzyme A dehydrogenase</fullName>
        <ecNumber evidence="4">1.3.8.7</ecNumber>
        <ecNumber evidence="5">1.3.8.8</ecNumber>
    </recommendedName>
</protein>
<dbReference type="FunFam" id="1.20.140.10:FF:000009">
    <property type="entry name" value="Acyl-CoA dehydrogenase"/>
    <property type="match status" value="1"/>
</dbReference>
<comment type="cofactor">
    <cofactor evidence="1">
        <name>FAD</name>
        <dbReference type="ChEBI" id="CHEBI:57692"/>
    </cofactor>
</comment>
<dbReference type="GO" id="GO:0005737">
    <property type="term" value="C:cytoplasm"/>
    <property type="evidence" value="ECO:0007669"/>
    <property type="project" value="TreeGrafter"/>
</dbReference>
<keyword evidence="14" id="KW-0472">Membrane</keyword>
<evidence type="ECO:0000256" key="10">
    <source>
        <dbReference type="ARBA" id="ARBA00023002"/>
    </source>
</evidence>
<dbReference type="NCBIfam" id="NF007000">
    <property type="entry name" value="PRK09463.1"/>
    <property type="match status" value="1"/>
</dbReference>
<evidence type="ECO:0000313" key="19">
    <source>
        <dbReference type="EMBL" id="PWG62379.1"/>
    </source>
</evidence>
<dbReference type="GO" id="GO:0070991">
    <property type="term" value="F:medium-chain fatty acyl-CoA dehydrogenase activity"/>
    <property type="evidence" value="ECO:0007669"/>
    <property type="project" value="UniProtKB-EC"/>
</dbReference>
<dbReference type="EMBL" id="QFFI01000019">
    <property type="protein sequence ID" value="PWG62379.1"/>
    <property type="molecule type" value="Genomic_DNA"/>
</dbReference>
<evidence type="ECO:0000256" key="14">
    <source>
        <dbReference type="SAM" id="Phobius"/>
    </source>
</evidence>
<evidence type="ECO:0000256" key="1">
    <source>
        <dbReference type="ARBA" id="ARBA00001974"/>
    </source>
</evidence>
<dbReference type="SUPFAM" id="SSF47203">
    <property type="entry name" value="Acyl-CoA dehydrogenase C-terminal domain-like"/>
    <property type="match status" value="1"/>
</dbReference>
<dbReference type="InterPro" id="IPR046373">
    <property type="entry name" value="Acyl-CoA_Oxase/DH_mid-dom_sf"/>
</dbReference>
<dbReference type="PANTHER" id="PTHR48083">
    <property type="entry name" value="MEDIUM-CHAIN SPECIFIC ACYL-COA DEHYDROGENASE, MITOCHONDRIAL-RELATED"/>
    <property type="match status" value="1"/>
</dbReference>
<comment type="catalytic activity">
    <reaction evidence="13">
        <text>a long-chain 2,3-saturated fatty acyl-CoA + oxidized [electron-transfer flavoprotein] + H(+) = a long-chain (2E)-enoyl-CoA + reduced [electron-transfer flavoprotein]</text>
        <dbReference type="Rhea" id="RHEA:17721"/>
        <dbReference type="Rhea" id="RHEA-COMP:10685"/>
        <dbReference type="Rhea" id="RHEA-COMP:10686"/>
        <dbReference type="ChEBI" id="CHEBI:15378"/>
        <dbReference type="ChEBI" id="CHEBI:57692"/>
        <dbReference type="ChEBI" id="CHEBI:58307"/>
        <dbReference type="ChEBI" id="CHEBI:83721"/>
        <dbReference type="ChEBI" id="CHEBI:83727"/>
        <dbReference type="EC" id="1.3.8.8"/>
    </reaction>
</comment>
<dbReference type="PANTHER" id="PTHR48083:SF33">
    <property type="entry name" value="ACYL-COENZYME A DEHYDROGENASE"/>
    <property type="match status" value="1"/>
</dbReference>
<dbReference type="InterPro" id="IPR050741">
    <property type="entry name" value="Acyl-CoA_dehydrogenase"/>
</dbReference>
<evidence type="ECO:0000256" key="2">
    <source>
        <dbReference type="ARBA" id="ARBA00005005"/>
    </source>
</evidence>
<proteinExistence type="inferred from homology"/>
<evidence type="ECO:0000256" key="7">
    <source>
        <dbReference type="ARBA" id="ARBA00022630"/>
    </source>
</evidence>
<keyword evidence="14" id="KW-1133">Transmembrane helix</keyword>
<dbReference type="FunFam" id="1.10.540.10:FF:000004">
    <property type="entry name" value="Acyl-CoA dehydrogenase"/>
    <property type="match status" value="1"/>
</dbReference>
<dbReference type="EC" id="1.3.8.7" evidence="4"/>
<dbReference type="EC" id="1.3.8.8" evidence="5"/>
<dbReference type="Pfam" id="PF09317">
    <property type="entry name" value="ACDH_C"/>
    <property type="match status" value="1"/>
</dbReference>
<keyword evidence="20" id="KW-1185">Reference proteome</keyword>
<evidence type="ECO:0000256" key="11">
    <source>
        <dbReference type="ARBA" id="ARBA00023098"/>
    </source>
</evidence>
<evidence type="ECO:0000256" key="3">
    <source>
        <dbReference type="ARBA" id="ARBA00009347"/>
    </source>
</evidence>
<feature type="transmembrane region" description="Helical" evidence="14">
    <location>
        <begin position="42"/>
        <end position="63"/>
    </location>
</feature>
<reference evidence="19 20" key="1">
    <citation type="submission" date="2018-05" db="EMBL/GenBank/DDBJ databases">
        <title>Spiribacter halobius sp. nov., a moderately halophilic bacterium isolated from marine solar saltern.</title>
        <authorList>
            <person name="Zheng W.-S."/>
            <person name="Lu D.-C."/>
            <person name="Du Z.-J."/>
        </authorList>
    </citation>
    <scope>NUCLEOTIDE SEQUENCE [LARGE SCALE GENOMIC DNA]</scope>
    <source>
        <strain evidence="19 20">E85</strain>
    </source>
</reference>
<keyword evidence="7" id="KW-0285">Flavoprotein</keyword>
<dbReference type="InterPro" id="IPR015396">
    <property type="entry name" value="FadE_C"/>
</dbReference>
<sequence>MTTLAVILLLLAGALALAFVGVPLIVWTVALAALVAVGAATGVLGSVATAAAVVLLGPPALVLNVPALRRQLLSARLLTIFRRVLPPVSQTEREALEAGDTWWETDLFRGRPDWQRLLETRVTELSAEERSFIDNEVETLCAMLDEDRIVREDRDLSPAAWDYLRRERFFSLIIPRRYGGREFSSLAQSTVVAKISTRSLSAAVTVMVPNSLGPGELLLKYGTEAQKDYWLPRLADGREIPCFALTGPDVGSDAGSMPDYGVVCRGEHEGREVLGIRLNFSKRYITLAPVATVLGLAFRLHDPDHLLGERADIGITCALIPADHPGVRIGQRHFPMGLAFMNGPIEGEDVFIPLDWIIGGQTMAGRGWRMLVECLSVGRAISLPALGTAASKVAYRMTGAYARIRRQFKLPIGRFEGVQEAMARIGGGTYTLEAARVLTASAGDLGVRPSVVSAIAKYHMTERMRGIVNDAMDVHAGRAVIFGPRNYLGYAYQAVPVGITVEGANILTRSLMIYGQGAIRCHPYVFDEMEAARADDVAAFDRLLFSHLGYTVNRGVRAFLLGLTGARLARSPADGELAGYYRQLERMSAALAFVSDVAMARLGGDLKRRERLSARLGDVLSQLYLASAVLKYHHDGGRDEAELPYVRWALEQALFEIQRAFEGFFENFPGRFAGGALRWLVFPLGRPYRAPADRLGSEVARSMMTAGAARDRISADMYLGDGPEDAIGRMEATFALLERVEPVYERFLKAAARGELDGHTFEARLESARAQGVLGAEEAALVAEYEALRREAIATDVFEPSTLSPAGAGEAPRRADVA</sequence>
<evidence type="ECO:0000313" key="20">
    <source>
        <dbReference type="Proteomes" id="UP000245474"/>
    </source>
</evidence>
<evidence type="ECO:0000256" key="8">
    <source>
        <dbReference type="ARBA" id="ARBA00022827"/>
    </source>
</evidence>
<dbReference type="Pfam" id="PF02770">
    <property type="entry name" value="Acyl-CoA_dh_M"/>
    <property type="match status" value="1"/>
</dbReference>
<dbReference type="AlphaFoldDB" id="A0A2U2N085"/>
<feature type="domain" description="Acyl-CoA dehydrogenase/oxidase C-terminal" evidence="15">
    <location>
        <begin position="365"/>
        <end position="505"/>
    </location>
</feature>
<evidence type="ECO:0000256" key="9">
    <source>
        <dbReference type="ARBA" id="ARBA00022832"/>
    </source>
</evidence>
<dbReference type="GO" id="GO:0033539">
    <property type="term" value="P:fatty acid beta-oxidation using acyl-CoA dehydrogenase"/>
    <property type="evidence" value="ECO:0007669"/>
    <property type="project" value="InterPro"/>
</dbReference>
<evidence type="ECO:0000259" key="16">
    <source>
        <dbReference type="Pfam" id="PF02770"/>
    </source>
</evidence>
<dbReference type="FunFam" id="2.40.110.10:FF:000010">
    <property type="entry name" value="Acyl-CoA dehydrogenase"/>
    <property type="match status" value="1"/>
</dbReference>
<comment type="similarity">
    <text evidence="3">Belongs to the acyl-CoA dehydrogenase family.</text>
</comment>
<comment type="pathway">
    <text evidence="2">Lipid metabolism; fatty acid beta-oxidation.</text>
</comment>
<dbReference type="RefSeq" id="WP_109679096.1">
    <property type="nucleotide sequence ID" value="NZ_CP086615.1"/>
</dbReference>
<keyword evidence="8" id="KW-0274">FAD</keyword>
<dbReference type="GO" id="GO:0004466">
    <property type="term" value="F:long-chain fatty acyl-CoA dehydrogenase activity"/>
    <property type="evidence" value="ECO:0007669"/>
    <property type="project" value="UniProtKB-EC"/>
</dbReference>